<dbReference type="Pfam" id="PF01565">
    <property type="entry name" value="FAD_binding_4"/>
    <property type="match status" value="1"/>
</dbReference>
<dbReference type="GO" id="GO:0008360">
    <property type="term" value="P:regulation of cell shape"/>
    <property type="evidence" value="ECO:0007669"/>
    <property type="project" value="UniProtKB-KW"/>
</dbReference>
<comment type="catalytic activity">
    <reaction evidence="18 19">
        <text>UDP-N-acetyl-alpha-D-muramate + NADP(+) = UDP-N-acetyl-3-O-(1-carboxyvinyl)-alpha-D-glucosamine + NADPH + H(+)</text>
        <dbReference type="Rhea" id="RHEA:12248"/>
        <dbReference type="ChEBI" id="CHEBI:15378"/>
        <dbReference type="ChEBI" id="CHEBI:57783"/>
        <dbReference type="ChEBI" id="CHEBI:58349"/>
        <dbReference type="ChEBI" id="CHEBI:68483"/>
        <dbReference type="ChEBI" id="CHEBI:70757"/>
        <dbReference type="EC" id="1.3.1.98"/>
    </reaction>
</comment>
<evidence type="ECO:0000256" key="4">
    <source>
        <dbReference type="ARBA" id="ARBA00004752"/>
    </source>
</evidence>
<evidence type="ECO:0000256" key="11">
    <source>
        <dbReference type="ARBA" id="ARBA00022857"/>
    </source>
</evidence>
<dbReference type="NCBIfam" id="TIGR00179">
    <property type="entry name" value="murB"/>
    <property type="match status" value="1"/>
</dbReference>
<evidence type="ECO:0000313" key="21">
    <source>
        <dbReference type="EMBL" id="OZI59071.1"/>
    </source>
</evidence>
<keyword evidence="9 19" id="KW-0285">Flavoprotein</keyword>
<dbReference type="GO" id="GO:0071949">
    <property type="term" value="F:FAD binding"/>
    <property type="evidence" value="ECO:0007669"/>
    <property type="project" value="InterPro"/>
</dbReference>
<feature type="domain" description="FAD-binding PCMH-type" evidence="20">
    <location>
        <begin position="28"/>
        <end position="198"/>
    </location>
</feature>
<dbReference type="UniPathway" id="UPA00219"/>
<dbReference type="Gene3D" id="3.90.78.10">
    <property type="entry name" value="UDP-N-acetylenolpyruvoylglucosamine reductase, C-terminal domain"/>
    <property type="match status" value="1"/>
</dbReference>
<dbReference type="PROSITE" id="PS51387">
    <property type="entry name" value="FAD_PCMH"/>
    <property type="match status" value="1"/>
</dbReference>
<dbReference type="SUPFAM" id="SSF56176">
    <property type="entry name" value="FAD-binding/transporter-associated domain-like"/>
    <property type="match status" value="1"/>
</dbReference>
<protein>
    <recommendedName>
        <fullName evidence="6 19">UDP-N-acetylenolpyruvoylglucosamine reductase</fullName>
        <ecNumber evidence="5 19">1.3.1.98</ecNumber>
    </recommendedName>
    <alternativeName>
        <fullName evidence="17 19">UDP-N-acetylmuramate dehydrogenase</fullName>
    </alternativeName>
</protein>
<feature type="active site" evidence="19">
    <location>
        <position position="356"/>
    </location>
</feature>
<comment type="pathway">
    <text evidence="4 19">Cell wall biogenesis; peptidoglycan biosynthesis.</text>
</comment>
<evidence type="ECO:0000256" key="7">
    <source>
        <dbReference type="ARBA" id="ARBA00022490"/>
    </source>
</evidence>
<dbReference type="EC" id="1.3.1.98" evidence="5 19"/>
<dbReference type="InterPro" id="IPR016169">
    <property type="entry name" value="FAD-bd_PCMH_sub2"/>
</dbReference>
<dbReference type="InterPro" id="IPR036318">
    <property type="entry name" value="FAD-bd_PCMH-like_sf"/>
</dbReference>
<dbReference type="InterPro" id="IPR003170">
    <property type="entry name" value="MurB"/>
</dbReference>
<sequence>MPDFPQASSTAPLTPARQDLTQFNTLGLSAWADAFVTLRSVDQLSALSDLADQYSRLLVLGGGSNMVLPARIESLVTHVAVTGVRLIEARPDAWIIEAGAGESWHGFVTTCVEQGWDGLENLALIPGTVGAAPVQNIGAYGVELADRFQGLTAWNVRQRRLVDMTATDCQFAYRDSIFKHGEPGEWIIVAVRFALPRPWQAVLEYPDLQRYFGLSGGTGAPAISRTHSSSAPTARDIFNAVCDIRRQKLPDPAVIGNAGSFFKNPLVEASVRDALLAQHPGLVSYPQPDGRYKLAAGWLIDQCGWKGKQLGAAGVHDRQALVLVNKGSATAADIMALAAAIQRDVSARYHIQLEPEPVIWQQ</sequence>
<dbReference type="Gene3D" id="3.30.465.10">
    <property type="match status" value="1"/>
</dbReference>
<dbReference type="Pfam" id="PF02873">
    <property type="entry name" value="MurB_C"/>
    <property type="match status" value="1"/>
</dbReference>
<evidence type="ECO:0000256" key="19">
    <source>
        <dbReference type="HAMAP-Rule" id="MF_00037"/>
    </source>
</evidence>
<evidence type="ECO:0000259" key="20">
    <source>
        <dbReference type="PROSITE" id="PS51387"/>
    </source>
</evidence>
<evidence type="ECO:0000313" key="22">
    <source>
        <dbReference type="Proteomes" id="UP000216885"/>
    </source>
</evidence>
<comment type="cofactor">
    <cofactor evidence="1 19">
        <name>FAD</name>
        <dbReference type="ChEBI" id="CHEBI:57692"/>
    </cofactor>
</comment>
<evidence type="ECO:0000256" key="10">
    <source>
        <dbReference type="ARBA" id="ARBA00022827"/>
    </source>
</evidence>
<dbReference type="GO" id="GO:0071555">
    <property type="term" value="P:cell wall organization"/>
    <property type="evidence" value="ECO:0007669"/>
    <property type="project" value="UniProtKB-KW"/>
</dbReference>
<evidence type="ECO:0000256" key="17">
    <source>
        <dbReference type="ARBA" id="ARBA00031026"/>
    </source>
</evidence>
<dbReference type="AlphaFoldDB" id="A0A261UBU9"/>
<proteinExistence type="inferred from homology"/>
<reference evidence="21 22" key="1">
    <citation type="submission" date="2017-05" db="EMBL/GenBank/DDBJ databases">
        <title>Complete and WGS of Bordetella genogroups.</title>
        <authorList>
            <person name="Spilker T."/>
            <person name="LiPuma J."/>
        </authorList>
    </citation>
    <scope>NUCLEOTIDE SEQUENCE [LARGE SCALE GENOMIC DNA]</scope>
    <source>
        <strain evidence="21 22">AU9919</strain>
    </source>
</reference>
<dbReference type="NCBIfam" id="NF000755">
    <property type="entry name" value="PRK00046.1"/>
    <property type="match status" value="1"/>
</dbReference>
<comment type="function">
    <text evidence="2 19">Cell wall formation.</text>
</comment>
<keyword evidence="16 19" id="KW-0961">Cell wall biogenesis/degradation</keyword>
<keyword evidence="8 19" id="KW-0132">Cell division</keyword>
<dbReference type="RefSeq" id="WP_094837382.1">
    <property type="nucleotide sequence ID" value="NZ_NEVQ01000008.1"/>
</dbReference>
<dbReference type="PANTHER" id="PTHR21071">
    <property type="entry name" value="UDP-N-ACETYLENOLPYRUVOYLGLUCOSAMINE REDUCTASE"/>
    <property type="match status" value="1"/>
</dbReference>
<comment type="caution">
    <text evidence="21">The sequence shown here is derived from an EMBL/GenBank/DDBJ whole genome shotgun (WGS) entry which is preliminary data.</text>
</comment>
<dbReference type="Proteomes" id="UP000216885">
    <property type="component" value="Unassembled WGS sequence"/>
</dbReference>
<evidence type="ECO:0000256" key="1">
    <source>
        <dbReference type="ARBA" id="ARBA00001974"/>
    </source>
</evidence>
<accession>A0A261UBU9</accession>
<keyword evidence="13 19" id="KW-0573">Peptidoglycan synthesis</keyword>
<evidence type="ECO:0000256" key="15">
    <source>
        <dbReference type="ARBA" id="ARBA00023306"/>
    </source>
</evidence>
<evidence type="ECO:0000256" key="3">
    <source>
        <dbReference type="ARBA" id="ARBA00004496"/>
    </source>
</evidence>
<gene>
    <name evidence="19" type="primary">murB</name>
    <name evidence="21" type="ORF">CAL20_05410</name>
</gene>
<dbReference type="Gene3D" id="3.30.43.10">
    <property type="entry name" value="Uridine Diphospho-n-acetylenolpyruvylglucosamine Reductase, domain 2"/>
    <property type="match status" value="1"/>
</dbReference>
<dbReference type="PANTHER" id="PTHR21071:SF4">
    <property type="entry name" value="UDP-N-ACETYLENOLPYRUVOYLGLUCOSAMINE REDUCTASE"/>
    <property type="match status" value="1"/>
</dbReference>
<evidence type="ECO:0000256" key="13">
    <source>
        <dbReference type="ARBA" id="ARBA00022984"/>
    </source>
</evidence>
<name>A0A261UBU9_9BORD</name>
<keyword evidence="12 19" id="KW-0133">Cell shape</keyword>
<keyword evidence="22" id="KW-1185">Reference proteome</keyword>
<dbReference type="SUPFAM" id="SSF56194">
    <property type="entry name" value="Uridine diphospho-N-Acetylenolpyruvylglucosamine reductase, MurB, C-terminal domain"/>
    <property type="match status" value="1"/>
</dbReference>
<comment type="subcellular location">
    <subcellularLocation>
        <location evidence="3 19">Cytoplasm</location>
    </subcellularLocation>
</comment>
<keyword evidence="10 19" id="KW-0274">FAD</keyword>
<evidence type="ECO:0000256" key="6">
    <source>
        <dbReference type="ARBA" id="ARBA00015188"/>
    </source>
</evidence>
<dbReference type="NCBIfam" id="NF010478">
    <property type="entry name" value="PRK13903.1"/>
    <property type="match status" value="1"/>
</dbReference>
<evidence type="ECO:0000256" key="16">
    <source>
        <dbReference type="ARBA" id="ARBA00023316"/>
    </source>
</evidence>
<keyword evidence="15 19" id="KW-0131">Cell cycle</keyword>
<dbReference type="HAMAP" id="MF_00037">
    <property type="entry name" value="MurB"/>
    <property type="match status" value="1"/>
</dbReference>
<dbReference type="GO" id="GO:0009252">
    <property type="term" value="P:peptidoglycan biosynthetic process"/>
    <property type="evidence" value="ECO:0007669"/>
    <property type="project" value="UniProtKB-UniRule"/>
</dbReference>
<dbReference type="GO" id="GO:0008762">
    <property type="term" value="F:UDP-N-acetylmuramate dehydrogenase activity"/>
    <property type="evidence" value="ECO:0007669"/>
    <property type="project" value="UniProtKB-UniRule"/>
</dbReference>
<feature type="active site" description="Proton donor" evidence="19">
    <location>
        <position position="260"/>
    </location>
</feature>
<keyword evidence="11 19" id="KW-0521">NADP</keyword>
<evidence type="ECO:0000256" key="14">
    <source>
        <dbReference type="ARBA" id="ARBA00023002"/>
    </source>
</evidence>
<dbReference type="GO" id="GO:0051301">
    <property type="term" value="P:cell division"/>
    <property type="evidence" value="ECO:0007669"/>
    <property type="project" value="UniProtKB-KW"/>
</dbReference>
<dbReference type="InterPro" id="IPR016167">
    <property type="entry name" value="FAD-bd_PCMH_sub1"/>
</dbReference>
<dbReference type="EMBL" id="NEVQ01000008">
    <property type="protein sequence ID" value="OZI59071.1"/>
    <property type="molecule type" value="Genomic_DNA"/>
</dbReference>
<organism evidence="21 22">
    <name type="scientific">Bordetella genomosp. 4</name>
    <dbReference type="NCBI Taxonomy" id="463044"/>
    <lineage>
        <taxon>Bacteria</taxon>
        <taxon>Pseudomonadati</taxon>
        <taxon>Pseudomonadota</taxon>
        <taxon>Betaproteobacteria</taxon>
        <taxon>Burkholderiales</taxon>
        <taxon>Alcaligenaceae</taxon>
        <taxon>Bordetella</taxon>
    </lineage>
</organism>
<keyword evidence="14 19" id="KW-0560">Oxidoreductase</keyword>
<dbReference type="InterPro" id="IPR011601">
    <property type="entry name" value="MurB_C"/>
</dbReference>
<evidence type="ECO:0000256" key="5">
    <source>
        <dbReference type="ARBA" id="ARBA00012518"/>
    </source>
</evidence>
<dbReference type="InterPro" id="IPR016166">
    <property type="entry name" value="FAD-bd_PCMH"/>
</dbReference>
<evidence type="ECO:0000256" key="12">
    <source>
        <dbReference type="ARBA" id="ARBA00022960"/>
    </source>
</evidence>
<comment type="similarity">
    <text evidence="19">Belongs to the MurB family.</text>
</comment>
<evidence type="ECO:0000256" key="9">
    <source>
        <dbReference type="ARBA" id="ARBA00022630"/>
    </source>
</evidence>
<feature type="active site" evidence="19">
    <location>
        <position position="174"/>
    </location>
</feature>
<evidence type="ECO:0000256" key="18">
    <source>
        <dbReference type="ARBA" id="ARBA00048914"/>
    </source>
</evidence>
<keyword evidence="7 19" id="KW-0963">Cytoplasm</keyword>
<dbReference type="InterPro" id="IPR006094">
    <property type="entry name" value="Oxid_FAD_bind_N"/>
</dbReference>
<evidence type="ECO:0000256" key="2">
    <source>
        <dbReference type="ARBA" id="ARBA00003921"/>
    </source>
</evidence>
<dbReference type="GO" id="GO:0005829">
    <property type="term" value="C:cytosol"/>
    <property type="evidence" value="ECO:0007669"/>
    <property type="project" value="TreeGrafter"/>
</dbReference>
<evidence type="ECO:0000256" key="8">
    <source>
        <dbReference type="ARBA" id="ARBA00022618"/>
    </source>
</evidence>
<dbReference type="InterPro" id="IPR036635">
    <property type="entry name" value="MurB_C_sf"/>
</dbReference>